<dbReference type="AlphaFoldDB" id="A0A4R2M1L5"/>
<comment type="caution">
    <text evidence="2">The sequence shown here is derived from an EMBL/GenBank/DDBJ whole genome shotgun (WGS) entry which is preliminary data.</text>
</comment>
<dbReference type="RefSeq" id="WP_165908522.1">
    <property type="nucleotide sequence ID" value="NZ_CP181386.1"/>
</dbReference>
<name>A0A4R2M1L5_RUBGE</name>
<dbReference type="GeneID" id="99683139"/>
<proteinExistence type="predicted"/>
<evidence type="ECO:0000313" key="2">
    <source>
        <dbReference type="EMBL" id="TCP00939.1"/>
    </source>
</evidence>
<accession>A0A4R2M1L5</accession>
<evidence type="ECO:0000256" key="1">
    <source>
        <dbReference type="SAM" id="MobiDB-lite"/>
    </source>
</evidence>
<organism evidence="2 3">
    <name type="scientific">Rubrivivax gelatinosus</name>
    <name type="common">Rhodocyclus gelatinosus</name>
    <name type="synonym">Rhodopseudomonas gelatinosa</name>
    <dbReference type="NCBI Taxonomy" id="28068"/>
    <lineage>
        <taxon>Bacteria</taxon>
        <taxon>Pseudomonadati</taxon>
        <taxon>Pseudomonadota</taxon>
        <taxon>Betaproteobacteria</taxon>
        <taxon>Burkholderiales</taxon>
        <taxon>Sphaerotilaceae</taxon>
        <taxon>Rubrivivax</taxon>
    </lineage>
</organism>
<dbReference type="Proteomes" id="UP000295106">
    <property type="component" value="Unassembled WGS sequence"/>
</dbReference>
<feature type="region of interest" description="Disordered" evidence="1">
    <location>
        <begin position="60"/>
        <end position="84"/>
    </location>
</feature>
<feature type="region of interest" description="Disordered" evidence="1">
    <location>
        <begin position="1"/>
        <end position="21"/>
    </location>
</feature>
<gene>
    <name evidence="2" type="ORF">EV684_111144</name>
</gene>
<dbReference type="EMBL" id="SLXD01000011">
    <property type="protein sequence ID" value="TCP00939.1"/>
    <property type="molecule type" value="Genomic_DNA"/>
</dbReference>
<sequence>MKPRKSFTSQFKTRVPAKPGARARREFRVYPCLRLMHNVRRLQRYAALLTVQPQALRWQRRHGQTKAGATWRSRIAGAGAGAGA</sequence>
<evidence type="ECO:0000313" key="3">
    <source>
        <dbReference type="Proteomes" id="UP000295106"/>
    </source>
</evidence>
<feature type="compositionally biased region" description="Polar residues" evidence="1">
    <location>
        <begin position="1"/>
        <end position="12"/>
    </location>
</feature>
<reference evidence="2 3" key="1">
    <citation type="submission" date="2019-03" db="EMBL/GenBank/DDBJ databases">
        <title>Genomic Encyclopedia of Type Strains, Phase IV (KMG-IV): sequencing the most valuable type-strain genomes for metagenomic binning, comparative biology and taxonomic classification.</title>
        <authorList>
            <person name="Goeker M."/>
        </authorList>
    </citation>
    <scope>NUCLEOTIDE SEQUENCE [LARGE SCALE GENOMIC DNA]</scope>
    <source>
        <strain evidence="2 3">DSM 1709</strain>
    </source>
</reference>
<protein>
    <submittedName>
        <fullName evidence="2">Uncharacterized protein</fullName>
    </submittedName>
</protein>